<comment type="caution">
    <text evidence="1">The sequence shown here is derived from an EMBL/GenBank/DDBJ whole genome shotgun (WGS) entry which is preliminary data.</text>
</comment>
<dbReference type="InterPro" id="IPR032609">
    <property type="entry name" value="DUF4893"/>
</dbReference>
<proteinExistence type="predicted"/>
<keyword evidence="2" id="KW-1185">Reference proteome</keyword>
<name>A0A2U2J348_9SPHN</name>
<dbReference type="Pfam" id="PF16233">
    <property type="entry name" value="DUF4893"/>
    <property type="match status" value="1"/>
</dbReference>
<gene>
    <name evidence="1" type="ORF">DF286_07785</name>
</gene>
<evidence type="ECO:0000313" key="1">
    <source>
        <dbReference type="EMBL" id="PWG02773.1"/>
    </source>
</evidence>
<reference evidence="1 2" key="1">
    <citation type="submission" date="2018-05" db="EMBL/GenBank/DDBJ databases">
        <title>Genome of Sphingosinicella humi QZX222.</title>
        <authorList>
            <person name="Qiao Z."/>
            <person name="Wang G."/>
        </authorList>
    </citation>
    <scope>NUCLEOTIDE SEQUENCE [LARGE SCALE GENOMIC DNA]</scope>
    <source>
        <strain evidence="1 2">QZX222</strain>
    </source>
</reference>
<dbReference type="PROSITE" id="PS51257">
    <property type="entry name" value="PROKAR_LIPOPROTEIN"/>
    <property type="match status" value="1"/>
</dbReference>
<dbReference type="RefSeq" id="WP_109270912.1">
    <property type="nucleotide sequence ID" value="NZ_QFFF01000001.1"/>
</dbReference>
<evidence type="ECO:0000313" key="2">
    <source>
        <dbReference type="Proteomes" id="UP000245916"/>
    </source>
</evidence>
<dbReference type="AlphaFoldDB" id="A0A2U2J348"/>
<organism evidence="1 2">
    <name type="scientific">Allosphingosinicella humi</name>
    <dbReference type="NCBI Taxonomy" id="2068657"/>
    <lineage>
        <taxon>Bacteria</taxon>
        <taxon>Pseudomonadati</taxon>
        <taxon>Pseudomonadota</taxon>
        <taxon>Alphaproteobacteria</taxon>
        <taxon>Sphingomonadales</taxon>
        <taxon>Sphingomonadaceae</taxon>
        <taxon>Allosphingosinicella</taxon>
    </lineage>
</organism>
<dbReference type="Proteomes" id="UP000245916">
    <property type="component" value="Unassembled WGS sequence"/>
</dbReference>
<accession>A0A2U2J348</accession>
<dbReference type="OrthoDB" id="9153930at2"/>
<protein>
    <submittedName>
        <fullName evidence="1">DUF4893 domain-containing protein</fullName>
    </submittedName>
</protein>
<dbReference type="EMBL" id="QFFF01000001">
    <property type="protein sequence ID" value="PWG02773.1"/>
    <property type="molecule type" value="Genomic_DNA"/>
</dbReference>
<sequence length="213" mass="23328">MRLGYLPLCAAAAMLAGCGSGSGNEAAGAASVVPDWRSIATTSDRHRLREWRTAWVKALELARASGHGQALAQEGALLQPDAGLAWQDPPPGVYRCRTIKIGGQSEAMLDYIAYPWFDCRIRNEDGLMSFTKLTGSQRPIGLLFPYVGQRMVFLGTLQLGDESRALQYGRDTERDMAGVIERIGEAKWRLVFPYPHFESTIDILELVPKSAAG</sequence>